<reference evidence="3" key="1">
    <citation type="journal article" date="2019" name="Int. J. Syst. Evol. Microbiol.">
        <title>The Global Catalogue of Microorganisms (GCM) 10K type strain sequencing project: providing services to taxonomists for standard genome sequencing and annotation.</title>
        <authorList>
            <consortium name="The Broad Institute Genomics Platform"/>
            <consortium name="The Broad Institute Genome Sequencing Center for Infectious Disease"/>
            <person name="Wu L."/>
            <person name="Ma J."/>
        </authorList>
    </citation>
    <scope>NUCLEOTIDE SEQUENCE [LARGE SCALE GENOMIC DNA]</scope>
    <source>
        <strain evidence="3">JCM 16898</strain>
    </source>
</reference>
<dbReference type="SUPFAM" id="SSF54427">
    <property type="entry name" value="NTF2-like"/>
    <property type="match status" value="1"/>
</dbReference>
<name>A0ABP6W496_9PSEU</name>
<dbReference type="Proteomes" id="UP001500689">
    <property type="component" value="Unassembled WGS sequence"/>
</dbReference>
<evidence type="ECO:0000259" key="1">
    <source>
        <dbReference type="Pfam" id="PF12680"/>
    </source>
</evidence>
<gene>
    <name evidence="2" type="ORF">GCM10022222_29530</name>
</gene>
<proteinExistence type="predicted"/>
<comment type="caution">
    <text evidence="2">The sequence shown here is derived from an EMBL/GenBank/DDBJ whole genome shotgun (WGS) entry which is preliminary data.</text>
</comment>
<sequence>MPYHYVVRRIVRRIWRRVNAGDLDAPYRMAAANLRFTVVGDTAIGGNWRGREAFRDWFHGFARRFADLRFHVEDVALSGWPWHTRVAVRLVVEGTLADGTGYRNNATQWVTLRWGRMTDDWVVEDTKVVDACLGPAGRSK</sequence>
<organism evidence="2 3">
    <name type="scientific">Amycolatopsis ultiminotia</name>
    <dbReference type="NCBI Taxonomy" id="543629"/>
    <lineage>
        <taxon>Bacteria</taxon>
        <taxon>Bacillati</taxon>
        <taxon>Actinomycetota</taxon>
        <taxon>Actinomycetes</taxon>
        <taxon>Pseudonocardiales</taxon>
        <taxon>Pseudonocardiaceae</taxon>
        <taxon>Amycolatopsis</taxon>
    </lineage>
</organism>
<keyword evidence="3" id="KW-1185">Reference proteome</keyword>
<dbReference type="EMBL" id="BAAAZN010000005">
    <property type="protein sequence ID" value="GAA3543970.1"/>
    <property type="molecule type" value="Genomic_DNA"/>
</dbReference>
<feature type="domain" description="SnoaL-like" evidence="1">
    <location>
        <begin position="11"/>
        <end position="118"/>
    </location>
</feature>
<dbReference type="InterPro" id="IPR032710">
    <property type="entry name" value="NTF2-like_dom_sf"/>
</dbReference>
<dbReference type="RefSeq" id="WP_344859851.1">
    <property type="nucleotide sequence ID" value="NZ_BAAAZN010000005.1"/>
</dbReference>
<dbReference type="Pfam" id="PF12680">
    <property type="entry name" value="SnoaL_2"/>
    <property type="match status" value="1"/>
</dbReference>
<protein>
    <submittedName>
        <fullName evidence="2">Nuclear transport factor 2 family protein</fullName>
    </submittedName>
</protein>
<accession>A0ABP6W496</accession>
<evidence type="ECO:0000313" key="3">
    <source>
        <dbReference type="Proteomes" id="UP001500689"/>
    </source>
</evidence>
<evidence type="ECO:0000313" key="2">
    <source>
        <dbReference type="EMBL" id="GAA3543970.1"/>
    </source>
</evidence>
<dbReference type="Gene3D" id="3.10.450.50">
    <property type="match status" value="1"/>
</dbReference>
<dbReference type="InterPro" id="IPR037401">
    <property type="entry name" value="SnoaL-like"/>
</dbReference>